<reference evidence="3" key="1">
    <citation type="submission" date="2025-08" db="UniProtKB">
        <authorList>
            <consortium name="RefSeq"/>
        </authorList>
    </citation>
    <scope>IDENTIFICATION</scope>
    <source>
        <tissue evidence="3">Brain</tissue>
    </source>
</reference>
<feature type="region of interest" description="Disordered" evidence="1">
    <location>
        <begin position="175"/>
        <end position="215"/>
    </location>
</feature>
<proteinExistence type="predicted"/>
<dbReference type="Proteomes" id="UP000000715">
    <property type="component" value="Unplaced"/>
</dbReference>
<organism evidence="2 3">
    <name type="scientific">Mustela putorius furo</name>
    <name type="common">European domestic ferret</name>
    <name type="synonym">Mustela furo</name>
    <dbReference type="NCBI Taxonomy" id="9669"/>
    <lineage>
        <taxon>Eukaryota</taxon>
        <taxon>Metazoa</taxon>
        <taxon>Chordata</taxon>
        <taxon>Craniata</taxon>
        <taxon>Vertebrata</taxon>
        <taxon>Euteleostomi</taxon>
        <taxon>Mammalia</taxon>
        <taxon>Eutheria</taxon>
        <taxon>Laurasiatheria</taxon>
        <taxon>Carnivora</taxon>
        <taxon>Caniformia</taxon>
        <taxon>Musteloidea</taxon>
        <taxon>Mustelidae</taxon>
        <taxon>Mustelinae</taxon>
        <taxon>Mustela</taxon>
    </lineage>
</organism>
<evidence type="ECO:0000256" key="1">
    <source>
        <dbReference type="SAM" id="MobiDB-lite"/>
    </source>
</evidence>
<gene>
    <name evidence="3" type="primary">LOC123387619</name>
</gene>
<evidence type="ECO:0000313" key="3">
    <source>
        <dbReference type="RefSeq" id="XP_044921315.1"/>
    </source>
</evidence>
<keyword evidence="2" id="KW-1185">Reference proteome</keyword>
<name>A0A8U0UMQ7_MUSPF</name>
<sequence length="215" mass="23234">MFIERLNSANWNIPPILRPRKLSERLSQPNVTNQEKETLALQAFNTQAGANNFRVLSSALQPDSNKVARLDPQGASSVGGGRQGAAEGGVVLETYLAHAGQASVLRCGETATNRPPGGPSFFLSLTTLGVNFPNLWGRPRTRRSYVCDPPSELLARREAVAASLGKGEGRSVLATACKPSRAQRSRCPPQKETPRKMKGRRQCRGSFRTSLPTGP</sequence>
<dbReference type="RefSeq" id="XP_044921315.1">
    <property type="nucleotide sequence ID" value="XM_045065380.1"/>
</dbReference>
<evidence type="ECO:0000313" key="2">
    <source>
        <dbReference type="Proteomes" id="UP000000715"/>
    </source>
</evidence>
<dbReference type="GeneID" id="123387619"/>
<accession>A0A8U0UMQ7</accession>
<dbReference type="AlphaFoldDB" id="A0A8U0UMQ7"/>
<protein>
    <submittedName>
        <fullName evidence="3">Uncharacterized protein LOC123387619</fullName>
    </submittedName>
</protein>